<keyword evidence="3" id="KW-1185">Reference proteome</keyword>
<evidence type="ECO:0000313" key="3">
    <source>
        <dbReference type="Proteomes" id="UP000008922"/>
    </source>
</evidence>
<organism evidence="2 3">
    <name type="scientific">Anaerolinea thermophila (strain DSM 14523 / JCM 11388 / NBRC 100420 / UNI-1)</name>
    <dbReference type="NCBI Taxonomy" id="926569"/>
    <lineage>
        <taxon>Bacteria</taxon>
        <taxon>Bacillati</taxon>
        <taxon>Chloroflexota</taxon>
        <taxon>Anaerolineae</taxon>
        <taxon>Anaerolineales</taxon>
        <taxon>Anaerolineaceae</taxon>
        <taxon>Anaerolinea</taxon>
    </lineage>
</organism>
<gene>
    <name evidence="1" type="ordered locus">ANT_04870</name>
    <name evidence="2" type="ordered locus">ANT_27360</name>
</gene>
<dbReference type="HOGENOM" id="CLU_942144_0_0_0"/>
<dbReference type="KEGG" id="atm:ANT_04870"/>
<name>E8N0L3_ANATU</name>
<dbReference type="EMBL" id="AP012029">
    <property type="protein sequence ID" value="BAJ64762.1"/>
    <property type="molecule type" value="Genomic_DNA"/>
</dbReference>
<dbReference type="EMBL" id="AP012029">
    <property type="protein sequence ID" value="BAJ62521.1"/>
    <property type="molecule type" value="Genomic_DNA"/>
</dbReference>
<evidence type="ECO:0000313" key="2">
    <source>
        <dbReference type="EMBL" id="BAJ64762.1"/>
    </source>
</evidence>
<accession>E8N0L3</accession>
<dbReference type="InParanoid" id="E8N0L3"/>
<dbReference type="KEGG" id="atm:ANT_27360"/>
<sequence length="295" mass="33490">MSDKRYFWIGTLLLFGVLVFLVQQEIVRASALEKDQARDFVQYTLVEHIIPDDVDLSVDWTRESPTVDRQELAKALERIEAIPSFHGPGWVHRVYVGYQVPPDPPHPLHPKDGYHVLEEWLYVNKVGVVEKILQTSADLQGNLLQEIACAEEICGNLSKAGLVEFKDEPLTQPFQPYRFNQNEAPALLQELYASNKETWGWMEEREMGKTLFVASYGKNTAEQISQIPGFEGTLIQYGILVDSGVLAHFSLYEKRDGAFVLNSTDDLVLFETLPSNPEIERRIASAVKILKEIAE</sequence>
<dbReference type="Proteomes" id="UP000008922">
    <property type="component" value="Chromosome"/>
</dbReference>
<proteinExistence type="predicted"/>
<dbReference type="RefSeq" id="WP_013558917.1">
    <property type="nucleotide sequence ID" value="NC_014960.1"/>
</dbReference>
<dbReference type="STRING" id="926569.ANT_04870"/>
<evidence type="ECO:0000313" key="1">
    <source>
        <dbReference type="EMBL" id="BAJ62521.1"/>
    </source>
</evidence>
<reference evidence="2 3" key="1">
    <citation type="submission" date="2010-12" db="EMBL/GenBank/DDBJ databases">
        <title>Whole genome sequence of Anaerolinea thermophila UNI-1.</title>
        <authorList>
            <person name="Narita-Yamada S."/>
            <person name="Kishi E."/>
            <person name="Watanabe Y."/>
            <person name="Takasaki K."/>
            <person name="Ankai A."/>
            <person name="Oguchi A."/>
            <person name="Fukui S."/>
            <person name="Takahashi M."/>
            <person name="Yashiro I."/>
            <person name="Hosoyama A."/>
            <person name="Sekiguchi Y."/>
            <person name="Hanada S."/>
            <person name="Fujita N."/>
        </authorList>
    </citation>
    <scope>NUCLEOTIDE SEQUENCE [LARGE SCALE GENOMIC DNA]</scope>
    <source>
        <strain evidence="3">DSM 14523 / JCM 11388 / NBRC 100420 / UNI-1</strain>
        <strain evidence="2">UNI-1</strain>
    </source>
</reference>
<protein>
    <submittedName>
        <fullName evidence="2">Uncharacterized protein</fullName>
    </submittedName>
</protein>
<dbReference type="AlphaFoldDB" id="E8N0L3"/>